<accession>A0AA97CVE0</accession>
<dbReference type="EC" id="3.7.1.14" evidence="2"/>
<dbReference type="RefSeq" id="WP_420041178.1">
    <property type="nucleotide sequence ID" value="NZ_CP128986.1"/>
</dbReference>
<dbReference type="SUPFAM" id="SSF53474">
    <property type="entry name" value="alpha/beta-Hydrolases"/>
    <property type="match status" value="1"/>
</dbReference>
<dbReference type="PANTHER" id="PTHR43433:SF5">
    <property type="entry name" value="AB HYDROLASE-1 DOMAIN-CONTAINING PROTEIN"/>
    <property type="match status" value="1"/>
</dbReference>
<dbReference type="PANTHER" id="PTHR43433">
    <property type="entry name" value="HYDROLASE, ALPHA/BETA FOLD FAMILY PROTEIN"/>
    <property type="match status" value="1"/>
</dbReference>
<name>A0AA97CVE0_9ACTN</name>
<dbReference type="Pfam" id="PF00561">
    <property type="entry name" value="Abhydrolase_1"/>
    <property type="match status" value="1"/>
</dbReference>
<dbReference type="EMBL" id="CP128986">
    <property type="protein sequence ID" value="WOC11904.1"/>
    <property type="molecule type" value="Genomic_DNA"/>
</dbReference>
<proteinExistence type="predicted"/>
<feature type="domain" description="AB hydrolase-1" evidence="1">
    <location>
        <begin position="25"/>
        <end position="241"/>
    </location>
</feature>
<organism evidence="2">
    <name type="scientific">Gordonia sp. MP11Mi</name>
    <dbReference type="NCBI Taxonomy" id="3022769"/>
    <lineage>
        <taxon>Bacteria</taxon>
        <taxon>Bacillati</taxon>
        <taxon>Actinomycetota</taxon>
        <taxon>Actinomycetes</taxon>
        <taxon>Mycobacteriales</taxon>
        <taxon>Gordoniaceae</taxon>
        <taxon>Gordonia</taxon>
    </lineage>
</organism>
<dbReference type="InterPro" id="IPR050471">
    <property type="entry name" value="AB_hydrolase"/>
</dbReference>
<dbReference type="InterPro" id="IPR029058">
    <property type="entry name" value="AB_hydrolase_fold"/>
</dbReference>
<evidence type="ECO:0000259" key="1">
    <source>
        <dbReference type="Pfam" id="PF00561"/>
    </source>
</evidence>
<keyword evidence="2" id="KW-0378">Hydrolase</keyword>
<gene>
    <name evidence="2" type="primary">mhpC</name>
    <name evidence="2" type="ORF">MP11Mi_09840</name>
</gene>
<dbReference type="Gene3D" id="3.40.50.1820">
    <property type="entry name" value="alpha/beta hydrolase"/>
    <property type="match status" value="1"/>
</dbReference>
<reference evidence="2" key="1">
    <citation type="submission" date="2023-06" db="EMBL/GenBank/DDBJ databases">
        <title>Gordonia sp. nov. and Pseudochrobactrum sp. nov., two species isolated from the burying beetle Nicrophorus vespilloides.</title>
        <authorList>
            <person name="Poehlein A."/>
            <person name="Guzman J."/>
            <person name="Daniel R."/>
            <person name="Vilcinskas A."/>
        </authorList>
    </citation>
    <scope>NUCLEOTIDE SEQUENCE</scope>
    <source>
        <strain evidence="2">MP11Mi</strain>
    </source>
</reference>
<dbReference type="InterPro" id="IPR000073">
    <property type="entry name" value="AB_hydrolase_1"/>
</dbReference>
<dbReference type="PRINTS" id="PR00111">
    <property type="entry name" value="ABHYDROLASE"/>
</dbReference>
<evidence type="ECO:0000313" key="2">
    <source>
        <dbReference type="EMBL" id="WOC11904.1"/>
    </source>
</evidence>
<sequence length="259" mass="28543">MIQYSQTTVTADHIRLAVQLRGHGPTLLLLPGQANNHRWWNRTRNDFATKFTTVTFDYRGTGDSQESDVYNTPLFAEDALAVMDSLAIESFHVYGASMGGRTAQWVAILAPHRVKRLVLGCTTAGGEHAVERSPEVRRLLAGPDRDAALEDMMYTPTWRTAHPGPYATLGDDKMTPKARHGHLAASNAHDAWTRLPEIAAPTLIVHGSDDRFAPAVNAQILADRITDSRVHIFDGARHGYFDECRDEASPMVVDFLAAG</sequence>
<protein>
    <submittedName>
        <fullName evidence="2">2-hydroxy-6-oxononadienedioate/2-hydroxy-6-oxononatrienedioate hydrolase</fullName>
        <ecNumber evidence="2">3.7.1.14</ecNumber>
    </submittedName>
</protein>
<dbReference type="GO" id="GO:0016787">
    <property type="term" value="F:hydrolase activity"/>
    <property type="evidence" value="ECO:0007669"/>
    <property type="project" value="UniProtKB-KW"/>
</dbReference>
<dbReference type="AlphaFoldDB" id="A0AA97CVE0"/>